<proteinExistence type="inferred from homology"/>
<feature type="repeat" description="PPR" evidence="3">
    <location>
        <begin position="206"/>
        <end position="240"/>
    </location>
</feature>
<evidence type="ECO:0000256" key="1">
    <source>
        <dbReference type="ARBA" id="ARBA00007626"/>
    </source>
</evidence>
<dbReference type="Pfam" id="PF13812">
    <property type="entry name" value="PPR_3"/>
    <property type="match status" value="1"/>
</dbReference>
<feature type="repeat" description="PPR" evidence="3">
    <location>
        <begin position="426"/>
        <end position="460"/>
    </location>
</feature>
<evidence type="ECO:0000256" key="3">
    <source>
        <dbReference type="PROSITE-ProRule" id="PRU00708"/>
    </source>
</evidence>
<gene>
    <name evidence="4" type="ORF">HPP92_005796</name>
</gene>
<dbReference type="PANTHER" id="PTHR47447">
    <property type="entry name" value="OS03G0856100 PROTEIN"/>
    <property type="match status" value="1"/>
</dbReference>
<dbReference type="Proteomes" id="UP000639772">
    <property type="component" value="Unassembled WGS sequence"/>
</dbReference>
<reference evidence="4 5" key="1">
    <citation type="journal article" date="2020" name="Nat. Food">
        <title>A phased Vanilla planifolia genome enables genetic improvement of flavour and production.</title>
        <authorList>
            <person name="Hasing T."/>
            <person name="Tang H."/>
            <person name="Brym M."/>
            <person name="Khazi F."/>
            <person name="Huang T."/>
            <person name="Chambers A.H."/>
        </authorList>
    </citation>
    <scope>NUCLEOTIDE SEQUENCE [LARGE SCALE GENOMIC DNA]</scope>
    <source>
        <tissue evidence="4">Leaf</tissue>
    </source>
</reference>
<dbReference type="EMBL" id="JADCNM010000002">
    <property type="protein sequence ID" value="KAG0494802.1"/>
    <property type="molecule type" value="Genomic_DNA"/>
</dbReference>
<dbReference type="NCBIfam" id="TIGR00756">
    <property type="entry name" value="PPR"/>
    <property type="match status" value="6"/>
</dbReference>
<dbReference type="Pfam" id="PF13041">
    <property type="entry name" value="PPR_2"/>
    <property type="match status" value="3"/>
</dbReference>
<dbReference type="InterPro" id="IPR011990">
    <property type="entry name" value="TPR-like_helical_dom_sf"/>
</dbReference>
<evidence type="ECO:0000313" key="5">
    <source>
        <dbReference type="Proteomes" id="UP000639772"/>
    </source>
</evidence>
<accession>A0A835RZE4</accession>
<name>A0A835RZE4_VANPL</name>
<dbReference type="InterPro" id="IPR002885">
    <property type="entry name" value="PPR_rpt"/>
</dbReference>
<comment type="caution">
    <text evidence="4">The sequence shown here is derived from an EMBL/GenBank/DDBJ whole genome shotgun (WGS) entry which is preliminary data.</text>
</comment>
<dbReference type="AlphaFoldDB" id="A0A835RZE4"/>
<feature type="repeat" description="PPR" evidence="3">
    <location>
        <begin position="136"/>
        <end position="170"/>
    </location>
</feature>
<dbReference type="PROSITE" id="PS51375">
    <property type="entry name" value="PPR"/>
    <property type="match status" value="6"/>
</dbReference>
<feature type="repeat" description="PPR" evidence="3">
    <location>
        <begin position="171"/>
        <end position="205"/>
    </location>
</feature>
<feature type="repeat" description="PPR" evidence="3">
    <location>
        <begin position="65"/>
        <end position="99"/>
    </location>
</feature>
<organism evidence="4 5">
    <name type="scientific">Vanilla planifolia</name>
    <name type="common">Vanilla</name>
    <dbReference type="NCBI Taxonomy" id="51239"/>
    <lineage>
        <taxon>Eukaryota</taxon>
        <taxon>Viridiplantae</taxon>
        <taxon>Streptophyta</taxon>
        <taxon>Embryophyta</taxon>
        <taxon>Tracheophyta</taxon>
        <taxon>Spermatophyta</taxon>
        <taxon>Magnoliopsida</taxon>
        <taxon>Liliopsida</taxon>
        <taxon>Asparagales</taxon>
        <taxon>Orchidaceae</taxon>
        <taxon>Vanilloideae</taxon>
        <taxon>Vanilleae</taxon>
        <taxon>Vanilla</taxon>
    </lineage>
</organism>
<dbReference type="PANTHER" id="PTHR47447:SF27">
    <property type="entry name" value="PENTACOTRIPEPTIDE-REPEAT REGION OF PRORP DOMAIN-CONTAINING PROTEIN"/>
    <property type="match status" value="1"/>
</dbReference>
<dbReference type="OrthoDB" id="185373at2759"/>
<keyword evidence="2" id="KW-0677">Repeat</keyword>
<dbReference type="SUPFAM" id="SSF48452">
    <property type="entry name" value="TPR-like"/>
    <property type="match status" value="1"/>
</dbReference>
<feature type="repeat" description="PPR" evidence="3">
    <location>
        <begin position="100"/>
        <end position="135"/>
    </location>
</feature>
<protein>
    <recommendedName>
        <fullName evidence="6">Pentatricopeptide repeat-containing protein</fullName>
    </recommendedName>
</protein>
<evidence type="ECO:0000256" key="2">
    <source>
        <dbReference type="ARBA" id="ARBA00022737"/>
    </source>
</evidence>
<evidence type="ECO:0000313" key="4">
    <source>
        <dbReference type="EMBL" id="KAG0494802.1"/>
    </source>
</evidence>
<comment type="similarity">
    <text evidence="1">Belongs to the PPR family. P subfamily.</text>
</comment>
<dbReference type="Gene3D" id="1.25.40.10">
    <property type="entry name" value="Tetratricopeptide repeat domain"/>
    <property type="match status" value="3"/>
</dbReference>
<evidence type="ECO:0008006" key="6">
    <source>
        <dbReference type="Google" id="ProtNLM"/>
    </source>
</evidence>
<sequence>MRETTQKISSVLRDLPWDSARDELRRLPVRWDSFTVNRVLKMHPPMEKAWLFFNWAAALPGFKHDQFTYTTMLDIFGEAGRVASMRQVLRDMEEKGLRVDAATYTSVMHWLAKSGDLEGAIAAWEEMRRRRGCQPTVVSYTAFMKVLFDHGRPQQAAEVYREMIQVGLKPNCHTYTVMMEYLAGSGSFKEALEIMNEMQEAGIKPDKAACNIVVQKCSKAGKTSAVMQVLRYMKENSIVLRRPVYMEALEAFRSSGESDHLLREVNPHLALKGVEEESLDSEAAFNDPLYLMDRGIMLIFLGRRNLVALEHLLAEMLNKGLWVDSELLSAIVLANCENSRPSGALLAFDYSLEVGLKLERSAYLSFIGLLIRAKSYTMVTNVVEQMIHIGIGFGTYLLFLLIYKLGCAGLSDSAVKIFTALPAYQGTSTYTALMNALFRAGEVQMGMELYSKMRMEGISSSFGTYDVLISGLEKAGRIREANVYRKEKNNLQWRESTTSKTSTEEMLCDQFFGPFKL</sequence>